<dbReference type="InterPro" id="IPR050320">
    <property type="entry name" value="N5-glutamine_MTase"/>
</dbReference>
<gene>
    <name evidence="7" type="primary">hemK</name>
    <name evidence="7" type="ORF">GCM10011489_10040</name>
</gene>
<comment type="caution">
    <text evidence="7">The sequence shown here is derived from an EMBL/GenBank/DDBJ whole genome shotgun (WGS) entry which is preliminary data.</text>
</comment>
<evidence type="ECO:0000256" key="1">
    <source>
        <dbReference type="ARBA" id="ARBA00012771"/>
    </source>
</evidence>
<dbReference type="AlphaFoldDB" id="A0A916SYJ9"/>
<dbReference type="PANTHER" id="PTHR18895:SF74">
    <property type="entry name" value="MTRF1L RELEASE FACTOR GLUTAMINE METHYLTRANSFERASE"/>
    <property type="match status" value="1"/>
</dbReference>
<organism evidence="7 8">
    <name type="scientific">Gordonia jinhuaensis</name>
    <dbReference type="NCBI Taxonomy" id="1517702"/>
    <lineage>
        <taxon>Bacteria</taxon>
        <taxon>Bacillati</taxon>
        <taxon>Actinomycetota</taxon>
        <taxon>Actinomycetes</taxon>
        <taxon>Mycobacteriales</taxon>
        <taxon>Gordoniaceae</taxon>
        <taxon>Gordonia</taxon>
    </lineage>
</organism>
<keyword evidence="8" id="KW-1185">Reference proteome</keyword>
<evidence type="ECO:0000313" key="8">
    <source>
        <dbReference type="Proteomes" id="UP000621454"/>
    </source>
</evidence>
<dbReference type="NCBIfam" id="TIGR03704">
    <property type="entry name" value="PrmC_rel_meth"/>
    <property type="match status" value="1"/>
</dbReference>
<proteinExistence type="predicted"/>
<feature type="domain" description="Methyltransferase small" evidence="6">
    <location>
        <begin position="93"/>
        <end position="175"/>
    </location>
</feature>
<reference evidence="7" key="2">
    <citation type="submission" date="2020-09" db="EMBL/GenBank/DDBJ databases">
        <authorList>
            <person name="Sun Q."/>
            <person name="Zhou Y."/>
        </authorList>
    </citation>
    <scope>NUCLEOTIDE SEQUENCE</scope>
    <source>
        <strain evidence="7">CGMCC 1.12827</strain>
    </source>
</reference>
<dbReference type="SUPFAM" id="SSF53335">
    <property type="entry name" value="S-adenosyl-L-methionine-dependent methyltransferases"/>
    <property type="match status" value="1"/>
</dbReference>
<dbReference type="InterPro" id="IPR022446">
    <property type="entry name" value="MeTrfrase_put"/>
</dbReference>
<dbReference type="NCBIfam" id="TIGR00536">
    <property type="entry name" value="hemK_fam"/>
    <property type="match status" value="1"/>
</dbReference>
<evidence type="ECO:0000313" key="7">
    <source>
        <dbReference type="EMBL" id="GGB23738.1"/>
    </source>
</evidence>
<dbReference type="Gene3D" id="3.40.50.150">
    <property type="entry name" value="Vaccinia Virus protein VP39"/>
    <property type="match status" value="1"/>
</dbReference>
<evidence type="ECO:0000256" key="4">
    <source>
        <dbReference type="ARBA" id="ARBA00022691"/>
    </source>
</evidence>
<dbReference type="EMBL" id="BMGC01000004">
    <property type="protein sequence ID" value="GGB23738.1"/>
    <property type="molecule type" value="Genomic_DNA"/>
</dbReference>
<dbReference type="GO" id="GO:0102559">
    <property type="term" value="F:peptide chain release factor N(5)-glutamine methyltransferase activity"/>
    <property type="evidence" value="ECO:0007669"/>
    <property type="project" value="UniProtKB-EC"/>
</dbReference>
<keyword evidence="2 7" id="KW-0489">Methyltransferase</keyword>
<evidence type="ECO:0000256" key="5">
    <source>
        <dbReference type="ARBA" id="ARBA00048391"/>
    </source>
</evidence>
<evidence type="ECO:0000256" key="3">
    <source>
        <dbReference type="ARBA" id="ARBA00022679"/>
    </source>
</evidence>
<dbReference type="Pfam" id="PF05175">
    <property type="entry name" value="MTS"/>
    <property type="match status" value="1"/>
</dbReference>
<dbReference type="PANTHER" id="PTHR18895">
    <property type="entry name" value="HEMK METHYLTRANSFERASE"/>
    <property type="match status" value="1"/>
</dbReference>
<dbReference type="GO" id="GO:0032259">
    <property type="term" value="P:methylation"/>
    <property type="evidence" value="ECO:0007669"/>
    <property type="project" value="UniProtKB-KW"/>
</dbReference>
<dbReference type="CDD" id="cd02440">
    <property type="entry name" value="AdoMet_MTases"/>
    <property type="match status" value="1"/>
</dbReference>
<accession>A0A916SYJ9</accession>
<name>A0A916SYJ9_9ACTN</name>
<dbReference type="Proteomes" id="UP000621454">
    <property type="component" value="Unassembled WGS sequence"/>
</dbReference>
<sequence length="267" mass="27880">MNESDVDDAALADRLRCAGCVFAEDEARILIQEATSPAHLGQLVAERLSGVPLEQVVGWAEFAGGRVRVTRGVFVPRRRSEVLVNAALGLTDRIEVVVDLCCGSGAVGAALHRAWPDVQIHAVDIDPAAVACARLNLPTSDGNCSVWQGDLFDALPARLRGEIHLVVANAPYVPTEAIATLPAEARDYEPRDALDGGADGTDFAGRIAADASHWLTAGGRVILETSAGQAETVVAAFAAQGYDCEVVTEPSVDGVAVVVTSYAGVRG</sequence>
<comment type="catalytic activity">
    <reaction evidence="5">
        <text>L-glutaminyl-[peptide chain release factor] + S-adenosyl-L-methionine = N(5)-methyl-L-glutaminyl-[peptide chain release factor] + S-adenosyl-L-homocysteine + H(+)</text>
        <dbReference type="Rhea" id="RHEA:42896"/>
        <dbReference type="Rhea" id="RHEA-COMP:10271"/>
        <dbReference type="Rhea" id="RHEA-COMP:10272"/>
        <dbReference type="ChEBI" id="CHEBI:15378"/>
        <dbReference type="ChEBI" id="CHEBI:30011"/>
        <dbReference type="ChEBI" id="CHEBI:57856"/>
        <dbReference type="ChEBI" id="CHEBI:59789"/>
        <dbReference type="ChEBI" id="CHEBI:61891"/>
        <dbReference type="EC" id="2.1.1.297"/>
    </reaction>
</comment>
<reference evidence="7" key="1">
    <citation type="journal article" date="2014" name="Int. J. Syst. Evol. Microbiol.">
        <title>Complete genome sequence of Corynebacterium casei LMG S-19264T (=DSM 44701T), isolated from a smear-ripened cheese.</title>
        <authorList>
            <consortium name="US DOE Joint Genome Institute (JGI-PGF)"/>
            <person name="Walter F."/>
            <person name="Albersmeier A."/>
            <person name="Kalinowski J."/>
            <person name="Ruckert C."/>
        </authorList>
    </citation>
    <scope>NUCLEOTIDE SEQUENCE</scope>
    <source>
        <strain evidence="7">CGMCC 1.12827</strain>
    </source>
</reference>
<protein>
    <recommendedName>
        <fullName evidence="1">peptide chain release factor N(5)-glutamine methyltransferase</fullName>
        <ecNumber evidence="1">2.1.1.297</ecNumber>
    </recommendedName>
</protein>
<keyword evidence="3" id="KW-0808">Transferase</keyword>
<evidence type="ECO:0000259" key="6">
    <source>
        <dbReference type="Pfam" id="PF05175"/>
    </source>
</evidence>
<dbReference type="InterPro" id="IPR029063">
    <property type="entry name" value="SAM-dependent_MTases_sf"/>
</dbReference>
<evidence type="ECO:0000256" key="2">
    <source>
        <dbReference type="ARBA" id="ARBA00022603"/>
    </source>
</evidence>
<keyword evidence="4" id="KW-0949">S-adenosyl-L-methionine</keyword>
<dbReference type="RefSeq" id="WP_188585475.1">
    <property type="nucleotide sequence ID" value="NZ_BMGC01000004.1"/>
</dbReference>
<dbReference type="EC" id="2.1.1.297" evidence="1"/>
<dbReference type="InterPro" id="IPR004556">
    <property type="entry name" value="HemK-like"/>
</dbReference>
<dbReference type="InterPro" id="IPR007848">
    <property type="entry name" value="Small_mtfrase_dom"/>
</dbReference>